<keyword evidence="7" id="KW-0448">Lipopolysaccharide biosynthesis</keyword>
<evidence type="ECO:0000256" key="4">
    <source>
        <dbReference type="ARBA" id="ARBA00022679"/>
    </source>
</evidence>
<evidence type="ECO:0000313" key="10">
    <source>
        <dbReference type="Proteomes" id="UP001235760"/>
    </source>
</evidence>
<evidence type="ECO:0000256" key="3">
    <source>
        <dbReference type="ARBA" id="ARBA00019077"/>
    </source>
</evidence>
<evidence type="ECO:0000313" key="9">
    <source>
        <dbReference type="EMBL" id="MDP4300484.1"/>
    </source>
</evidence>
<dbReference type="PANTHER" id="PTHR42755">
    <property type="entry name" value="3-DEOXY-MANNO-OCTULOSONATE CYTIDYLYLTRANSFERASE"/>
    <property type="match status" value="1"/>
</dbReference>
<dbReference type="Proteomes" id="UP001235760">
    <property type="component" value="Unassembled WGS sequence"/>
</dbReference>
<comment type="catalytic activity">
    <reaction evidence="6 7">
        <text>lipid IVA (E. coli) + CMP-3-deoxy-beta-D-manno-octulosonate = alpha-Kdo-(2-&gt;6)-lipid IVA (E. coli) + CMP + H(+)</text>
        <dbReference type="Rhea" id="RHEA:28066"/>
        <dbReference type="ChEBI" id="CHEBI:15378"/>
        <dbReference type="ChEBI" id="CHEBI:58603"/>
        <dbReference type="ChEBI" id="CHEBI:60364"/>
        <dbReference type="ChEBI" id="CHEBI:60377"/>
        <dbReference type="ChEBI" id="CHEBI:85987"/>
        <dbReference type="EC" id="2.4.99.12"/>
    </reaction>
</comment>
<comment type="similarity">
    <text evidence="7">Belongs to the glycosyltransferase group 1 family.</text>
</comment>
<keyword evidence="7" id="KW-0472">Membrane</keyword>
<keyword evidence="9" id="KW-0328">Glycosyltransferase</keyword>
<comment type="function">
    <text evidence="7">Involved in lipopolysaccharide (LPS) biosynthesis. Catalyzes the transfer of 3-deoxy-D-manno-octulosonate (Kdo) residue(s) from CMP-Kdo to lipid IV(A), the tetraacyldisaccharide-1,4'-bisphosphate precursor of lipid A.</text>
</comment>
<comment type="caution">
    <text evidence="9">The sequence shown here is derived from an EMBL/GenBank/DDBJ whole genome shotgun (WGS) entry which is preliminary data.</text>
</comment>
<keyword evidence="7" id="KW-1003">Cell membrane</keyword>
<keyword evidence="10" id="KW-1185">Reference proteome</keyword>
<dbReference type="Pfam" id="PF04413">
    <property type="entry name" value="Glycos_transf_N"/>
    <property type="match status" value="1"/>
</dbReference>
<dbReference type="SUPFAM" id="SSF53756">
    <property type="entry name" value="UDP-Glycosyltransferase/glycogen phosphorylase"/>
    <property type="match status" value="1"/>
</dbReference>
<evidence type="ECO:0000256" key="6">
    <source>
        <dbReference type="ARBA" id="ARBA00049183"/>
    </source>
</evidence>
<sequence>MTPLRAALARNAYATLLRLLTPLLVARLCWRARREPAYGLAVGERLGLGDRTPPGALWLHAVSLGETRAAEPLIQALRAARPGLRLLLTSGTATGRETAATLLCDGDAQRWLPFDTPGAVRRFLRRHRPAVGVLMETEVWPGLQHAAARAGVPMVIANARLSDKSLRKALRLDALMRPAVGTVALALAQTEADAQRLRAAGAPQVRVSGNLKFDLRPDPALLARGERWRQTSAGRPVVLAASWREGEDAPLLSAWIAAMARWPGRPGQRPRLLLVPRHPQRFDEVAALVVAQGLSLSRRSGWADGPGGEAVDADVWLGDSMREMAAYYALADVALLGGSYAPLGGQNLIEAAACGCPVVMGPHTFNFADAAQWAQAQGAAVRVDDLPSGVQAALDLCAQADRHAAMVAAARAYAGAHQGAAQRMAEAILAVMDGR</sequence>
<dbReference type="EC" id="2.4.99.12" evidence="2 7"/>
<name>A0ABT9G1W2_LEPDI</name>
<gene>
    <name evidence="9" type="ORF">Q8X39_07535</name>
</gene>
<protein>
    <recommendedName>
        <fullName evidence="3 7">3-deoxy-D-manno-octulosonic acid transferase</fullName>
        <shortName evidence="7">Kdo transferase</shortName>
        <ecNumber evidence="2 7">2.4.99.12</ecNumber>
    </recommendedName>
    <alternativeName>
        <fullName evidence="5 7">Lipid IV(A) 3-deoxy-D-manno-octulosonic acid transferase</fullName>
    </alternativeName>
</protein>
<evidence type="ECO:0000256" key="7">
    <source>
        <dbReference type="RuleBase" id="RU365103"/>
    </source>
</evidence>
<dbReference type="InterPro" id="IPR007507">
    <property type="entry name" value="Glycos_transf_N"/>
</dbReference>
<evidence type="ECO:0000256" key="1">
    <source>
        <dbReference type="ARBA" id="ARBA00004713"/>
    </source>
</evidence>
<organism evidence="9 10">
    <name type="scientific">Leptothrix discophora</name>
    <dbReference type="NCBI Taxonomy" id="89"/>
    <lineage>
        <taxon>Bacteria</taxon>
        <taxon>Pseudomonadati</taxon>
        <taxon>Pseudomonadota</taxon>
        <taxon>Betaproteobacteria</taxon>
        <taxon>Burkholderiales</taxon>
        <taxon>Sphaerotilaceae</taxon>
        <taxon>Leptothrix</taxon>
    </lineage>
</organism>
<dbReference type="InterPro" id="IPR038107">
    <property type="entry name" value="Glycos_transf_N_sf"/>
</dbReference>
<evidence type="ECO:0000256" key="5">
    <source>
        <dbReference type="ARBA" id="ARBA00031445"/>
    </source>
</evidence>
<comment type="pathway">
    <text evidence="1 7">Bacterial outer membrane biogenesis; LPS core biosynthesis.</text>
</comment>
<accession>A0ABT9G1W2</accession>
<dbReference type="GO" id="GO:0043842">
    <property type="term" value="F:Kdo transferase activity"/>
    <property type="evidence" value="ECO:0007669"/>
    <property type="project" value="UniProtKB-EC"/>
</dbReference>
<evidence type="ECO:0000256" key="2">
    <source>
        <dbReference type="ARBA" id="ARBA00012621"/>
    </source>
</evidence>
<reference evidence="9 10" key="1">
    <citation type="submission" date="2023-08" db="EMBL/GenBank/DDBJ databases">
        <authorList>
            <person name="Roldan D.M."/>
            <person name="Menes R.J."/>
        </authorList>
    </citation>
    <scope>NUCLEOTIDE SEQUENCE [LARGE SCALE GENOMIC DNA]</scope>
    <source>
        <strain evidence="9 10">CCM 2812</strain>
    </source>
</reference>
<feature type="domain" description="3-deoxy-D-manno-octulosonic-acid transferase N-terminal" evidence="8">
    <location>
        <begin position="42"/>
        <end position="214"/>
    </location>
</feature>
<proteinExistence type="inferred from homology"/>
<dbReference type="CDD" id="cd01635">
    <property type="entry name" value="Glycosyltransferase_GTB-type"/>
    <property type="match status" value="1"/>
</dbReference>
<dbReference type="EMBL" id="JAUZEE010000003">
    <property type="protein sequence ID" value="MDP4300484.1"/>
    <property type="molecule type" value="Genomic_DNA"/>
</dbReference>
<dbReference type="PANTHER" id="PTHR42755:SF1">
    <property type="entry name" value="3-DEOXY-D-MANNO-OCTULOSONIC ACID TRANSFERASE, MITOCHONDRIAL-RELATED"/>
    <property type="match status" value="1"/>
</dbReference>
<dbReference type="Gene3D" id="3.40.50.2000">
    <property type="entry name" value="Glycogen Phosphorylase B"/>
    <property type="match status" value="1"/>
</dbReference>
<keyword evidence="4 7" id="KW-0808">Transferase</keyword>
<dbReference type="InterPro" id="IPR039901">
    <property type="entry name" value="Kdotransferase"/>
</dbReference>
<evidence type="ECO:0000259" key="8">
    <source>
        <dbReference type="Pfam" id="PF04413"/>
    </source>
</evidence>
<dbReference type="Gene3D" id="3.40.50.11720">
    <property type="entry name" value="3-Deoxy-D-manno-octulosonic-acid transferase, N-terminal domain"/>
    <property type="match status" value="1"/>
</dbReference>
<comment type="subcellular location">
    <subcellularLocation>
        <location evidence="7">Cell membrane</location>
    </subcellularLocation>
</comment>